<keyword evidence="1" id="KW-0812">Transmembrane</keyword>
<feature type="transmembrane region" description="Helical" evidence="1">
    <location>
        <begin position="119"/>
        <end position="142"/>
    </location>
</feature>
<feature type="transmembrane region" description="Helical" evidence="1">
    <location>
        <begin position="250"/>
        <end position="269"/>
    </location>
</feature>
<reference evidence="2 3" key="1">
    <citation type="submission" date="2016-05" db="EMBL/GenBank/DDBJ databases">
        <title>A degradative enzymes factory behind the ericoid mycorrhizal symbiosis.</title>
        <authorList>
            <consortium name="DOE Joint Genome Institute"/>
            <person name="Martino E."/>
            <person name="Morin E."/>
            <person name="Grelet G."/>
            <person name="Kuo A."/>
            <person name="Kohler A."/>
            <person name="Daghino S."/>
            <person name="Barry K."/>
            <person name="Choi C."/>
            <person name="Cichocki N."/>
            <person name="Clum A."/>
            <person name="Copeland A."/>
            <person name="Hainaut M."/>
            <person name="Haridas S."/>
            <person name="Labutti K."/>
            <person name="Lindquist E."/>
            <person name="Lipzen A."/>
            <person name="Khouja H.-R."/>
            <person name="Murat C."/>
            <person name="Ohm R."/>
            <person name="Olson A."/>
            <person name="Spatafora J."/>
            <person name="Veneault-Fourrey C."/>
            <person name="Henrissat B."/>
            <person name="Grigoriev I."/>
            <person name="Martin F."/>
            <person name="Perotto S."/>
        </authorList>
    </citation>
    <scope>NUCLEOTIDE SEQUENCE [LARGE SCALE GENOMIC DNA]</scope>
    <source>
        <strain evidence="2 3">UAMH 7357</strain>
    </source>
</reference>
<gene>
    <name evidence="2" type="ORF">NA56DRAFT_657878</name>
</gene>
<sequence length="585" mass="65401">MNQFSLSCASHGVSKLAALARALITLSSPEQPEHGQAAQPKPECPETVSIGSAVGDFALDPSSQHEILLGLFTLINAWASSRNESAIQVTHAIPSNTSGKGEPKQGWTPSPDGRGTMDILWSSIVTAFLCCWSIVCINVPAPSDTASTVFRRKCVMFLTLLFAPEIIAVTVTGQYLSARRSVSDFKAAGTSSWTLRHAFFADMGGFVLQTSDWVPFPIDAKQLLWLLQRGYIQVPSTDPKFIKDKNKVDGMMRLIMAVQTLWFLVNFVARLVKRYAITAIELTTVASIYCGLPIMFLWRYKPADIGTPEIMMTEAKMSDILLNGGDAAREPYMKTPLDFISRKEWPFSIYWSHMGHALARLHVKFGSQSRPIDRVSNVSTPEIPFWLFRLGAVAALGFTAILMIGWNFSFPTATERLLWRLSSVVCLVALLAGEVVTDCVFYSWPYWKGKWACTKGREAIENLDTPSVAYESQQFPQLNSSLHVNRAKVVRRRPPSTLWAWLRNPSAAQDPKLGAPLNAVLPMIFFTLVYIIARLFILVEDFIELSRAHRDELRSVELLNNHNPKLQDTCLSEHKGSYSNREYIK</sequence>
<protein>
    <submittedName>
        <fullName evidence="2">Uncharacterized protein</fullName>
    </submittedName>
</protein>
<feature type="transmembrane region" description="Helical" evidence="1">
    <location>
        <begin position="386"/>
        <end position="406"/>
    </location>
</feature>
<evidence type="ECO:0000313" key="3">
    <source>
        <dbReference type="Proteomes" id="UP000235672"/>
    </source>
</evidence>
<dbReference type="OrthoDB" id="9451547at2759"/>
<name>A0A2J6Q854_9HELO</name>
<dbReference type="Proteomes" id="UP000235672">
    <property type="component" value="Unassembled WGS sequence"/>
</dbReference>
<evidence type="ECO:0000313" key="2">
    <source>
        <dbReference type="EMBL" id="PMD22466.1"/>
    </source>
</evidence>
<dbReference type="AlphaFoldDB" id="A0A2J6Q854"/>
<accession>A0A2J6Q854</accession>
<evidence type="ECO:0000256" key="1">
    <source>
        <dbReference type="SAM" id="Phobius"/>
    </source>
</evidence>
<keyword evidence="1" id="KW-1133">Transmembrane helix</keyword>
<dbReference type="EMBL" id="KZ613477">
    <property type="protein sequence ID" value="PMD22466.1"/>
    <property type="molecule type" value="Genomic_DNA"/>
</dbReference>
<dbReference type="PANTHER" id="PTHR35043:SF8">
    <property type="entry name" value="DUF4220 DOMAIN-CONTAINING PROTEIN"/>
    <property type="match status" value="1"/>
</dbReference>
<feature type="transmembrane region" description="Helical" evidence="1">
    <location>
        <begin position="154"/>
        <end position="176"/>
    </location>
</feature>
<feature type="transmembrane region" description="Helical" evidence="1">
    <location>
        <begin position="418"/>
        <end position="444"/>
    </location>
</feature>
<proteinExistence type="predicted"/>
<keyword evidence="1" id="KW-0472">Membrane</keyword>
<feature type="transmembrane region" description="Helical" evidence="1">
    <location>
        <begin position="519"/>
        <end position="539"/>
    </location>
</feature>
<feature type="transmembrane region" description="Helical" evidence="1">
    <location>
        <begin position="276"/>
        <end position="298"/>
    </location>
</feature>
<dbReference type="STRING" id="1745343.A0A2J6Q854"/>
<keyword evidence="3" id="KW-1185">Reference proteome</keyword>
<organism evidence="2 3">
    <name type="scientific">Hyaloscypha hepaticicola</name>
    <dbReference type="NCBI Taxonomy" id="2082293"/>
    <lineage>
        <taxon>Eukaryota</taxon>
        <taxon>Fungi</taxon>
        <taxon>Dikarya</taxon>
        <taxon>Ascomycota</taxon>
        <taxon>Pezizomycotina</taxon>
        <taxon>Leotiomycetes</taxon>
        <taxon>Helotiales</taxon>
        <taxon>Hyaloscyphaceae</taxon>
        <taxon>Hyaloscypha</taxon>
    </lineage>
</organism>
<dbReference type="PANTHER" id="PTHR35043">
    <property type="entry name" value="TRANSCRIPTION FACTOR DOMAIN-CONTAINING PROTEIN"/>
    <property type="match status" value="1"/>
</dbReference>